<dbReference type="AlphaFoldDB" id="A0AAW2GQB1"/>
<organism evidence="1 2">
    <name type="scientific">Cardiocondyla obscurior</name>
    <dbReference type="NCBI Taxonomy" id="286306"/>
    <lineage>
        <taxon>Eukaryota</taxon>
        <taxon>Metazoa</taxon>
        <taxon>Ecdysozoa</taxon>
        <taxon>Arthropoda</taxon>
        <taxon>Hexapoda</taxon>
        <taxon>Insecta</taxon>
        <taxon>Pterygota</taxon>
        <taxon>Neoptera</taxon>
        <taxon>Endopterygota</taxon>
        <taxon>Hymenoptera</taxon>
        <taxon>Apocrita</taxon>
        <taxon>Aculeata</taxon>
        <taxon>Formicoidea</taxon>
        <taxon>Formicidae</taxon>
        <taxon>Myrmicinae</taxon>
        <taxon>Cardiocondyla</taxon>
    </lineage>
</organism>
<evidence type="ECO:0000313" key="1">
    <source>
        <dbReference type="EMBL" id="KAL0129452.1"/>
    </source>
</evidence>
<accession>A0AAW2GQB1</accession>
<proteinExistence type="predicted"/>
<reference evidence="1 2" key="1">
    <citation type="submission" date="2023-03" db="EMBL/GenBank/DDBJ databases">
        <title>High recombination rates correlate with genetic variation in Cardiocondyla obscurior ants.</title>
        <authorList>
            <person name="Errbii M."/>
        </authorList>
    </citation>
    <scope>NUCLEOTIDE SEQUENCE [LARGE SCALE GENOMIC DNA]</scope>
    <source>
        <strain evidence="1">Alpha-2009</strain>
        <tissue evidence="1">Whole body</tissue>
    </source>
</reference>
<protein>
    <submittedName>
        <fullName evidence="1">Uncharacterized protein</fullName>
    </submittedName>
</protein>
<name>A0AAW2GQB1_9HYME</name>
<keyword evidence="2" id="KW-1185">Reference proteome</keyword>
<sequence>MFTVAWSFSRLQPMLLSNATRTVIITYLKIYFKCELVKVRNFCNAFSYFIIDCDRKEFRVR</sequence>
<dbReference type="EMBL" id="JADYXP020000002">
    <property type="protein sequence ID" value="KAL0129452.1"/>
    <property type="molecule type" value="Genomic_DNA"/>
</dbReference>
<gene>
    <name evidence="1" type="ORF">PUN28_001615</name>
</gene>
<comment type="caution">
    <text evidence="1">The sequence shown here is derived from an EMBL/GenBank/DDBJ whole genome shotgun (WGS) entry which is preliminary data.</text>
</comment>
<evidence type="ECO:0000313" key="2">
    <source>
        <dbReference type="Proteomes" id="UP001430953"/>
    </source>
</evidence>
<dbReference type="Proteomes" id="UP001430953">
    <property type="component" value="Unassembled WGS sequence"/>
</dbReference>